<dbReference type="SUPFAM" id="SSF53218">
    <property type="entry name" value="Molybdenum cofactor biosynthesis proteins"/>
    <property type="match status" value="1"/>
</dbReference>
<evidence type="ECO:0000313" key="5">
    <source>
        <dbReference type="EMBL" id="AFZ70908.1"/>
    </source>
</evidence>
<dbReference type="InParanoid" id="L0AAG6"/>
<dbReference type="NCBIfam" id="TIGR00177">
    <property type="entry name" value="molyb_syn"/>
    <property type="match status" value="1"/>
</dbReference>
<name>L0AAG6_CALLD</name>
<sequence>MFKIKMKGFKELTKVDDALSLLLNNLIKPNLDYEEINIEDAYGRISYEDVRSNVNIPPYDRSAVDGYAVISSDTVGASITNPISLKIVGEIKAGDDPKIIKEINKGEAMIIYTGAPIPKNSDAVVMAEDATYKGDIVDINKPVAPYQNISKKGEDFNEGKIIIPKNTFIKPWHIGALASAGIKKIKVQRYLNIAILSTGNEIAELNENTEGKIINSTKPLLKSMLKSNQCNPIDLGTVNDNVKSIEDRIRLGLQIADMVITTGGTSVGNYDLVIDAISSIEGSKILFNGVRMRPGKPTSGAVVNGKPIIMVSGFPVAAIAAFYAFILPTINFLRNTKEEPIAKIKGKITRRIANIAGVKTYLRVKVRKEGNEIYVDPLAITASGVLSTLTEANGLLIIPENVEGYDEYDEVEVDLISPIDS</sequence>
<evidence type="ECO:0000256" key="1">
    <source>
        <dbReference type="ARBA" id="ARBA00005046"/>
    </source>
</evidence>
<dbReference type="SUPFAM" id="SSF63882">
    <property type="entry name" value="MoeA N-terminal region -like"/>
    <property type="match status" value="1"/>
</dbReference>
<dbReference type="Gene3D" id="3.40.980.10">
    <property type="entry name" value="MoaB/Mog-like domain"/>
    <property type="match status" value="1"/>
</dbReference>
<dbReference type="Gene3D" id="2.170.190.11">
    <property type="entry name" value="Molybdopterin biosynthesis moea protein, domain 3"/>
    <property type="match status" value="1"/>
</dbReference>
<dbReference type="STRING" id="1056495.Calag_1188"/>
<dbReference type="CDD" id="cd00887">
    <property type="entry name" value="MoeA"/>
    <property type="match status" value="1"/>
</dbReference>
<dbReference type="Proteomes" id="UP000010469">
    <property type="component" value="Chromosome"/>
</dbReference>
<keyword evidence="6" id="KW-1185">Reference proteome</keyword>
<organism evidence="5 6">
    <name type="scientific">Caldisphaera lagunensis (strain DSM 15908 / JCM 11604 / ANMR 0165 / IC-154)</name>
    <dbReference type="NCBI Taxonomy" id="1056495"/>
    <lineage>
        <taxon>Archaea</taxon>
        <taxon>Thermoproteota</taxon>
        <taxon>Thermoprotei</taxon>
        <taxon>Acidilobales</taxon>
        <taxon>Caldisphaeraceae</taxon>
        <taxon>Caldisphaera</taxon>
    </lineage>
</organism>
<dbReference type="HOGENOM" id="CLU_010186_7_2_2"/>
<evidence type="ECO:0000256" key="2">
    <source>
        <dbReference type="ARBA" id="ARBA00023150"/>
    </source>
</evidence>
<dbReference type="InterPro" id="IPR005111">
    <property type="entry name" value="MoeA_C_domain_IV"/>
</dbReference>
<dbReference type="InterPro" id="IPR036425">
    <property type="entry name" value="MoaB/Mog-like_dom_sf"/>
</dbReference>
<dbReference type="NCBIfam" id="NF045515">
    <property type="entry name" value="Glp_gephyrin"/>
    <property type="match status" value="1"/>
</dbReference>
<dbReference type="SUPFAM" id="SSF63867">
    <property type="entry name" value="MoeA C-terminal domain-like"/>
    <property type="match status" value="1"/>
</dbReference>
<dbReference type="PANTHER" id="PTHR10192">
    <property type="entry name" value="MOLYBDOPTERIN BIOSYNTHESIS PROTEIN"/>
    <property type="match status" value="1"/>
</dbReference>
<dbReference type="GeneID" id="14212448"/>
<dbReference type="AlphaFoldDB" id="L0AAG6"/>
<reference evidence="6" key="1">
    <citation type="submission" date="2012-03" db="EMBL/GenBank/DDBJ databases">
        <title>Complete genome of Caldisphaera lagunensis DSM 15908.</title>
        <authorList>
            <person name="Lucas S."/>
            <person name="Copeland A."/>
            <person name="Lapidus A."/>
            <person name="Glavina del Rio T."/>
            <person name="Dalin E."/>
            <person name="Tice H."/>
            <person name="Bruce D."/>
            <person name="Goodwin L."/>
            <person name="Pitluck S."/>
            <person name="Peters L."/>
            <person name="Mikhailova N."/>
            <person name="Teshima H."/>
            <person name="Kyrpides N."/>
            <person name="Mavromatis K."/>
            <person name="Ivanova N."/>
            <person name="Brettin T."/>
            <person name="Detter J.C."/>
            <person name="Han C."/>
            <person name="Larimer F."/>
            <person name="Land M."/>
            <person name="Hauser L."/>
            <person name="Markowitz V."/>
            <person name="Cheng J.-F."/>
            <person name="Hugenholtz P."/>
            <person name="Woyke T."/>
            <person name="Wu D."/>
            <person name="Spring S."/>
            <person name="Schroeder M."/>
            <person name="Brambilla E."/>
            <person name="Klenk H.-P."/>
            <person name="Eisen J.A."/>
        </authorList>
    </citation>
    <scope>NUCLEOTIDE SEQUENCE [LARGE SCALE GENOMIC DNA]</scope>
    <source>
        <strain evidence="6">DSM 15908 / JCM 11604 / IC-154</strain>
    </source>
</reference>
<dbReference type="GO" id="GO:0061599">
    <property type="term" value="F:molybdopterin molybdotransferase activity"/>
    <property type="evidence" value="ECO:0007669"/>
    <property type="project" value="TreeGrafter"/>
</dbReference>
<dbReference type="EMBL" id="CP003378">
    <property type="protein sequence ID" value="AFZ70908.1"/>
    <property type="molecule type" value="Genomic_DNA"/>
</dbReference>
<keyword evidence="3" id="KW-0812">Transmembrane</keyword>
<dbReference type="eggNOG" id="arCOG00216">
    <property type="taxonomic scope" value="Archaea"/>
</dbReference>
<feature type="transmembrane region" description="Helical" evidence="3">
    <location>
        <begin position="308"/>
        <end position="333"/>
    </location>
</feature>
<dbReference type="InterPro" id="IPR036688">
    <property type="entry name" value="MoeA_C_domain_IV_sf"/>
</dbReference>
<dbReference type="InterPro" id="IPR005110">
    <property type="entry name" value="MoeA_linker/N"/>
</dbReference>
<dbReference type="Pfam" id="PF03453">
    <property type="entry name" value="MoeA_N"/>
    <property type="match status" value="1"/>
</dbReference>
<dbReference type="PANTHER" id="PTHR10192:SF19">
    <property type="entry name" value="MOLYBDOPTERIN BIOSYNTHESIS PROTEIN MJ0666-RELATED"/>
    <property type="match status" value="1"/>
</dbReference>
<evidence type="ECO:0000313" key="6">
    <source>
        <dbReference type="Proteomes" id="UP000010469"/>
    </source>
</evidence>
<keyword evidence="2" id="KW-0501">Molybdenum cofactor biosynthesis</keyword>
<dbReference type="KEGG" id="clg:Calag_1188"/>
<dbReference type="UniPathway" id="UPA00344"/>
<dbReference type="FunFam" id="2.170.190.11:FF:000001">
    <property type="entry name" value="Molybdopterin molybdenumtransferase"/>
    <property type="match status" value="1"/>
</dbReference>
<dbReference type="InterPro" id="IPR036135">
    <property type="entry name" value="MoeA_linker/N_sf"/>
</dbReference>
<evidence type="ECO:0000256" key="3">
    <source>
        <dbReference type="SAM" id="Phobius"/>
    </source>
</evidence>
<dbReference type="Pfam" id="PF00994">
    <property type="entry name" value="MoCF_biosynth"/>
    <property type="match status" value="1"/>
</dbReference>
<keyword evidence="3" id="KW-1133">Transmembrane helix</keyword>
<dbReference type="InterPro" id="IPR038987">
    <property type="entry name" value="MoeA-like"/>
</dbReference>
<dbReference type="GO" id="GO:0005737">
    <property type="term" value="C:cytoplasm"/>
    <property type="evidence" value="ECO:0007669"/>
    <property type="project" value="TreeGrafter"/>
</dbReference>
<proteinExistence type="predicted"/>
<dbReference type="SMART" id="SM00852">
    <property type="entry name" value="MoCF_biosynth"/>
    <property type="match status" value="1"/>
</dbReference>
<comment type="pathway">
    <text evidence="1">Cofactor biosynthesis; molybdopterin biosynthesis.</text>
</comment>
<feature type="domain" description="MoaB/Mog" evidence="4">
    <location>
        <begin position="194"/>
        <end position="332"/>
    </location>
</feature>
<gene>
    <name evidence="5" type="ordered locus">Calag_1188</name>
</gene>
<dbReference type="RefSeq" id="WP_015232805.1">
    <property type="nucleotide sequence ID" value="NC_019791.1"/>
</dbReference>
<dbReference type="Pfam" id="PF03454">
    <property type="entry name" value="MoeA_C"/>
    <property type="match status" value="1"/>
</dbReference>
<dbReference type="Gene3D" id="2.40.340.10">
    <property type="entry name" value="MoeA, C-terminal, domain IV"/>
    <property type="match status" value="1"/>
</dbReference>
<dbReference type="InterPro" id="IPR001453">
    <property type="entry name" value="MoaB/Mog_dom"/>
</dbReference>
<evidence type="ECO:0000259" key="4">
    <source>
        <dbReference type="SMART" id="SM00852"/>
    </source>
</evidence>
<protein>
    <submittedName>
        <fullName evidence="5">Molybdenum cofactor synthesis domain protein</fullName>
    </submittedName>
</protein>
<accession>L0AAG6</accession>
<dbReference type="GO" id="GO:0006777">
    <property type="term" value="P:Mo-molybdopterin cofactor biosynthetic process"/>
    <property type="evidence" value="ECO:0007669"/>
    <property type="project" value="UniProtKB-KW"/>
</dbReference>
<dbReference type="Gene3D" id="3.90.105.10">
    <property type="entry name" value="Molybdopterin biosynthesis moea protein, domain 2"/>
    <property type="match status" value="1"/>
</dbReference>
<keyword evidence="3" id="KW-0472">Membrane</keyword>